<dbReference type="InterPro" id="IPR003819">
    <property type="entry name" value="TauD/TfdA-like"/>
</dbReference>
<keyword evidence="3 6" id="KW-0223">Dioxygenase</keyword>
<name>A0ABS6IRH1_9HYPH</name>
<keyword evidence="2" id="KW-0479">Metal-binding</keyword>
<dbReference type="EMBL" id="JAHOPB010000003">
    <property type="protein sequence ID" value="MBU8877184.1"/>
    <property type="molecule type" value="Genomic_DNA"/>
</dbReference>
<dbReference type="GO" id="GO:0051213">
    <property type="term" value="F:dioxygenase activity"/>
    <property type="evidence" value="ECO:0007669"/>
    <property type="project" value="UniProtKB-KW"/>
</dbReference>
<dbReference type="InterPro" id="IPR051323">
    <property type="entry name" value="AtsK-like"/>
</dbReference>
<dbReference type="Pfam" id="PF02668">
    <property type="entry name" value="TauD"/>
    <property type="match status" value="1"/>
</dbReference>
<gene>
    <name evidence="6" type="ORF">KQ910_25675</name>
</gene>
<evidence type="ECO:0000256" key="3">
    <source>
        <dbReference type="ARBA" id="ARBA00022964"/>
    </source>
</evidence>
<dbReference type="Proteomes" id="UP000727907">
    <property type="component" value="Unassembled WGS sequence"/>
</dbReference>
<proteinExistence type="inferred from homology"/>
<dbReference type="PANTHER" id="PTHR30468:SF1">
    <property type="entry name" value="ALPHA-KETOGLUTARATE-DEPENDENT SULFONATE DIOXYGENASE"/>
    <property type="match status" value="1"/>
</dbReference>
<organism evidence="6 7">
    <name type="scientific">Reyranella humidisoli</name>
    <dbReference type="NCBI Taxonomy" id="2849149"/>
    <lineage>
        <taxon>Bacteria</taxon>
        <taxon>Pseudomonadati</taxon>
        <taxon>Pseudomonadota</taxon>
        <taxon>Alphaproteobacteria</taxon>
        <taxon>Hyphomicrobiales</taxon>
        <taxon>Reyranellaceae</taxon>
        <taxon>Reyranella</taxon>
    </lineage>
</organism>
<comment type="caution">
    <text evidence="6">The sequence shown here is derived from an EMBL/GenBank/DDBJ whole genome shotgun (WGS) entry which is preliminary data.</text>
</comment>
<evidence type="ECO:0000256" key="1">
    <source>
        <dbReference type="ARBA" id="ARBA00005896"/>
    </source>
</evidence>
<comment type="similarity">
    <text evidence="1">Belongs to the TfdA dioxygenase family.</text>
</comment>
<evidence type="ECO:0000259" key="5">
    <source>
        <dbReference type="Pfam" id="PF02668"/>
    </source>
</evidence>
<accession>A0ABS6IRH1</accession>
<keyword evidence="7" id="KW-1185">Reference proteome</keyword>
<dbReference type="PANTHER" id="PTHR30468">
    <property type="entry name" value="ALPHA-KETOGLUTARATE-DEPENDENT SULFONATE DIOXYGENASE"/>
    <property type="match status" value="1"/>
</dbReference>
<evidence type="ECO:0000313" key="6">
    <source>
        <dbReference type="EMBL" id="MBU8877184.1"/>
    </source>
</evidence>
<sequence length="279" mass="31208">MPEVIPNKAALGARIEGLDRDAANRPEVAALLNQALAEHLLVVIPGDPMTPEQTREFSKAFGQPQKQLLRYKRSGAVPDVSVMVSTLMADGTTDKTAIRAEDWHTDDSYFAVPAKATLLHGIEIPSRGGATWFCNMHSVFEALPEATRKRIDGLKAVHGYDTPRARNRPSPRTPEEIAETPDVEHPLVRTHPVTGRKGLYLNPNRLDRIVGLERAESDALLDELADEARKPQHHFGHVWARGDIVVWDNRATMHRVVIDYPEGEPRIMHRVLIEGDRPY</sequence>
<evidence type="ECO:0000256" key="4">
    <source>
        <dbReference type="ARBA" id="ARBA00023004"/>
    </source>
</evidence>
<keyword evidence="3 6" id="KW-0560">Oxidoreductase</keyword>
<dbReference type="RefSeq" id="WP_216966669.1">
    <property type="nucleotide sequence ID" value="NZ_JAHOPB010000003.1"/>
</dbReference>
<feature type="domain" description="TauD/TfdA-like" evidence="5">
    <location>
        <begin position="11"/>
        <end position="271"/>
    </location>
</feature>
<keyword evidence="4" id="KW-0408">Iron</keyword>
<evidence type="ECO:0000313" key="7">
    <source>
        <dbReference type="Proteomes" id="UP000727907"/>
    </source>
</evidence>
<protein>
    <submittedName>
        <fullName evidence="6">TauD/TfdA family dioxygenase</fullName>
    </submittedName>
</protein>
<evidence type="ECO:0000256" key="2">
    <source>
        <dbReference type="ARBA" id="ARBA00022723"/>
    </source>
</evidence>
<reference evidence="6 7" key="1">
    <citation type="submission" date="2021-06" db="EMBL/GenBank/DDBJ databases">
        <authorList>
            <person name="Lee D.H."/>
        </authorList>
    </citation>
    <scope>NUCLEOTIDE SEQUENCE [LARGE SCALE GENOMIC DNA]</scope>
    <source>
        <strain evidence="6 7">MMS21-HV4-11</strain>
    </source>
</reference>